<dbReference type="PANTHER" id="PTHR31157:SF1">
    <property type="entry name" value="SCP DOMAIN-CONTAINING PROTEIN"/>
    <property type="match status" value="1"/>
</dbReference>
<feature type="compositionally biased region" description="Basic and acidic residues" evidence="1">
    <location>
        <begin position="18"/>
        <end position="32"/>
    </location>
</feature>
<feature type="compositionally biased region" description="Low complexity" evidence="1">
    <location>
        <begin position="60"/>
        <end position="70"/>
    </location>
</feature>
<name>A0A0F6VYY2_9BACT</name>
<dbReference type="EMBL" id="CP011125">
    <property type="protein sequence ID" value="AKF03008.1"/>
    <property type="molecule type" value="Genomic_DNA"/>
</dbReference>
<evidence type="ECO:0000313" key="4">
    <source>
        <dbReference type="Proteomes" id="UP000034883"/>
    </source>
</evidence>
<sequence length="253" mass="26535">MSTGCVGVLDSGGTQASSRRDGGREVPRDPRDGGAPIEEVDATTPPPLDDAGTSMPPPAIDAATPPAIDAGPSDPCGGLTLAGRCDGDVARWCEDGAIREQSCSDGCGVVEGRSRCLPPPPPPPTGCASAIEAAELALTNAARREAGLSDLVCDEGLARAARLHSQDMCNQNYFMHDSLDGRSFVDRIDEQGVSWRTVGENIAHGYTTPEAVHTGWMNSDGHRRNILNGAFGRIGIGYVECGGRPYWTQDFAN</sequence>
<dbReference type="CDD" id="cd05379">
    <property type="entry name" value="CAP_bacterial"/>
    <property type="match status" value="1"/>
</dbReference>
<organism evidence="3 4">
    <name type="scientific">Sandaracinus amylolyticus</name>
    <dbReference type="NCBI Taxonomy" id="927083"/>
    <lineage>
        <taxon>Bacteria</taxon>
        <taxon>Pseudomonadati</taxon>
        <taxon>Myxococcota</taxon>
        <taxon>Polyangia</taxon>
        <taxon>Polyangiales</taxon>
        <taxon>Sandaracinaceae</taxon>
        <taxon>Sandaracinus</taxon>
    </lineage>
</organism>
<dbReference type="AlphaFoldDB" id="A0A0F6VYY2"/>
<feature type="region of interest" description="Disordered" evidence="1">
    <location>
        <begin position="1"/>
        <end position="75"/>
    </location>
</feature>
<feature type="domain" description="SCP" evidence="2">
    <location>
        <begin position="136"/>
        <end position="251"/>
    </location>
</feature>
<evidence type="ECO:0000256" key="1">
    <source>
        <dbReference type="SAM" id="MobiDB-lite"/>
    </source>
</evidence>
<dbReference type="PANTHER" id="PTHR31157">
    <property type="entry name" value="SCP DOMAIN-CONTAINING PROTEIN"/>
    <property type="match status" value="1"/>
</dbReference>
<dbReference type="Pfam" id="PF00188">
    <property type="entry name" value="CAP"/>
    <property type="match status" value="1"/>
</dbReference>
<reference evidence="3 4" key="1">
    <citation type="submission" date="2015-03" db="EMBL/GenBank/DDBJ databases">
        <title>Genome assembly of Sandaracinus amylolyticus DSM 53668.</title>
        <authorList>
            <person name="Sharma G."/>
            <person name="Subramanian S."/>
        </authorList>
    </citation>
    <scope>NUCLEOTIDE SEQUENCE [LARGE SCALE GENOMIC DNA]</scope>
    <source>
        <strain evidence="3 4">DSM 53668</strain>
    </source>
</reference>
<dbReference type="InterPro" id="IPR035940">
    <property type="entry name" value="CAP_sf"/>
</dbReference>
<dbReference type="InterPro" id="IPR014044">
    <property type="entry name" value="CAP_dom"/>
</dbReference>
<dbReference type="STRING" id="927083.DB32_000156"/>
<dbReference type="KEGG" id="samy:DB32_000156"/>
<keyword evidence="4" id="KW-1185">Reference proteome</keyword>
<dbReference type="SUPFAM" id="SSF55797">
    <property type="entry name" value="PR-1-like"/>
    <property type="match status" value="1"/>
</dbReference>
<accession>A0A0F6VYY2</accession>
<proteinExistence type="predicted"/>
<dbReference type="Proteomes" id="UP000034883">
    <property type="component" value="Chromosome"/>
</dbReference>
<dbReference type="Gene3D" id="3.40.33.10">
    <property type="entry name" value="CAP"/>
    <property type="match status" value="1"/>
</dbReference>
<evidence type="ECO:0000313" key="3">
    <source>
        <dbReference type="EMBL" id="AKF03008.1"/>
    </source>
</evidence>
<evidence type="ECO:0000259" key="2">
    <source>
        <dbReference type="Pfam" id="PF00188"/>
    </source>
</evidence>
<protein>
    <submittedName>
        <fullName evidence="3">Transporter</fullName>
    </submittedName>
</protein>
<gene>
    <name evidence="3" type="ORF">DB32_000156</name>
</gene>